<evidence type="ECO:0000256" key="3">
    <source>
        <dbReference type="ARBA" id="ARBA00012943"/>
    </source>
</evidence>
<dbReference type="GO" id="GO:0050661">
    <property type="term" value="F:NADP binding"/>
    <property type="evidence" value="ECO:0007669"/>
    <property type="project" value="TreeGrafter"/>
</dbReference>
<dbReference type="NCBIfam" id="NF006942">
    <property type="entry name" value="PRK09424.1"/>
    <property type="match status" value="1"/>
</dbReference>
<dbReference type="SMART" id="SM01003">
    <property type="entry name" value="AlaDh_PNT_N"/>
    <property type="match status" value="1"/>
</dbReference>
<proteinExistence type="predicted"/>
<evidence type="ECO:0000256" key="15">
    <source>
        <dbReference type="SAM" id="Phobius"/>
    </source>
</evidence>
<evidence type="ECO:0000256" key="9">
    <source>
        <dbReference type="ARBA" id="ARBA00022967"/>
    </source>
</evidence>
<feature type="compositionally biased region" description="Low complexity" evidence="14">
    <location>
        <begin position="383"/>
        <end position="394"/>
    </location>
</feature>
<dbReference type="AlphaFoldDB" id="A0A383S862"/>
<evidence type="ECO:0000259" key="17">
    <source>
        <dbReference type="SMART" id="SM01003"/>
    </source>
</evidence>
<keyword evidence="7" id="KW-0547">Nucleotide-binding</keyword>
<evidence type="ECO:0000256" key="12">
    <source>
        <dbReference type="ARBA" id="ARBA00023136"/>
    </source>
</evidence>
<keyword evidence="11" id="KW-0520">NAD</keyword>
<dbReference type="EC" id="7.1.1.1" evidence="3"/>
<feature type="region of interest" description="Disordered" evidence="14">
    <location>
        <begin position="383"/>
        <end position="402"/>
    </location>
</feature>
<dbReference type="InterPro" id="IPR007698">
    <property type="entry name" value="AlaDH/PNT_NAD(H)-bd"/>
</dbReference>
<dbReference type="Pfam" id="PF12769">
    <property type="entry name" value="PNTB_4TM"/>
    <property type="match status" value="1"/>
</dbReference>
<dbReference type="SUPFAM" id="SSF51735">
    <property type="entry name" value="NAD(P)-binding Rossmann-fold domains"/>
    <property type="match status" value="1"/>
</dbReference>
<feature type="domain" description="Alanine dehydrogenase/pyridine nucleotide transhydrogenase N-terminal" evidence="17">
    <location>
        <begin position="8"/>
        <end position="141"/>
    </location>
</feature>
<dbReference type="Proteomes" id="UP000263928">
    <property type="component" value="Unassembled WGS sequence"/>
</dbReference>
<accession>A0A383S862</accession>
<dbReference type="PIRSF" id="PIRSF000203">
    <property type="entry name" value="NADP_transhydrogenase_alpha"/>
    <property type="match status" value="1"/>
</dbReference>
<keyword evidence="4" id="KW-1003">Cell membrane</keyword>
<evidence type="ECO:0000256" key="2">
    <source>
        <dbReference type="ARBA" id="ARBA00004429"/>
    </source>
</evidence>
<feature type="domain" description="Alanine dehydrogenase/pyridine nucleotide transhydrogenase NAD(H)-binding" evidence="16">
    <location>
        <begin position="150"/>
        <end position="317"/>
    </location>
</feature>
<dbReference type="PROSITE" id="PS00836">
    <property type="entry name" value="ALADH_PNT_1"/>
    <property type="match status" value="1"/>
</dbReference>
<dbReference type="EMBL" id="UNQJ01000012">
    <property type="protein sequence ID" value="SYZ33752.1"/>
    <property type="molecule type" value="Genomic_DNA"/>
</dbReference>
<keyword evidence="10 15" id="KW-1133">Transmembrane helix</keyword>
<keyword evidence="5" id="KW-0997">Cell inner membrane</keyword>
<feature type="transmembrane region" description="Helical" evidence="15">
    <location>
        <begin position="463"/>
        <end position="480"/>
    </location>
</feature>
<feature type="transmembrane region" description="Helical" evidence="15">
    <location>
        <begin position="407"/>
        <end position="426"/>
    </location>
</feature>
<comment type="function">
    <text evidence="1">The transhydrogenation between NADH and NADP is coupled to respiration and ATP hydrolysis and functions as a proton pump across the membrane.</text>
</comment>
<dbReference type="InterPro" id="IPR008142">
    <property type="entry name" value="AlaDH/PNT_CS1"/>
</dbReference>
<evidence type="ECO:0000256" key="10">
    <source>
        <dbReference type="ARBA" id="ARBA00022989"/>
    </source>
</evidence>
<keyword evidence="9" id="KW-1278">Translocase</keyword>
<dbReference type="SUPFAM" id="SSF52283">
    <property type="entry name" value="Formate/glycerate dehydrogenase catalytic domain-like"/>
    <property type="match status" value="1"/>
</dbReference>
<dbReference type="Pfam" id="PF05222">
    <property type="entry name" value="AlaDh_PNT_N"/>
    <property type="match status" value="1"/>
</dbReference>
<dbReference type="Gene3D" id="3.40.50.720">
    <property type="entry name" value="NAD(P)-binding Rossmann-like Domain"/>
    <property type="match status" value="2"/>
</dbReference>
<feature type="transmembrane region" description="Helical" evidence="15">
    <location>
        <begin position="486"/>
        <end position="508"/>
    </location>
</feature>
<evidence type="ECO:0000256" key="8">
    <source>
        <dbReference type="ARBA" id="ARBA00022857"/>
    </source>
</evidence>
<dbReference type="GO" id="GO:0008750">
    <property type="term" value="F:proton-translocating NAD(P)+ transhydrogenase activity"/>
    <property type="evidence" value="ECO:0007669"/>
    <property type="project" value="UniProtKB-EC"/>
</dbReference>
<evidence type="ECO:0000256" key="13">
    <source>
        <dbReference type="ARBA" id="ARBA00048202"/>
    </source>
</evidence>
<dbReference type="Pfam" id="PF01262">
    <property type="entry name" value="AlaDh_PNT_C"/>
    <property type="match status" value="1"/>
</dbReference>
<evidence type="ECO:0000256" key="6">
    <source>
        <dbReference type="ARBA" id="ARBA00022692"/>
    </source>
</evidence>
<evidence type="ECO:0000256" key="5">
    <source>
        <dbReference type="ARBA" id="ARBA00022519"/>
    </source>
</evidence>
<evidence type="ECO:0000256" key="1">
    <source>
        <dbReference type="ARBA" id="ARBA00003943"/>
    </source>
</evidence>
<dbReference type="PANTHER" id="PTHR10160">
    <property type="entry name" value="NAD(P) TRANSHYDROGENASE"/>
    <property type="match status" value="1"/>
</dbReference>
<organism evidence="18 19">
    <name type="scientific">Propionibacterium australiense</name>
    <dbReference type="NCBI Taxonomy" id="119981"/>
    <lineage>
        <taxon>Bacteria</taxon>
        <taxon>Bacillati</taxon>
        <taxon>Actinomycetota</taxon>
        <taxon>Actinomycetes</taxon>
        <taxon>Propionibacteriales</taxon>
        <taxon>Propionibacteriaceae</taxon>
        <taxon>Propionibacterium</taxon>
    </lineage>
</organism>
<gene>
    <name evidence="18" type="ORF">PROPAUS_1705</name>
</gene>
<evidence type="ECO:0000256" key="11">
    <source>
        <dbReference type="ARBA" id="ARBA00023027"/>
    </source>
</evidence>
<keyword evidence="18" id="KW-0560">Oxidoreductase</keyword>
<dbReference type="InterPro" id="IPR024605">
    <property type="entry name" value="NADP_transhyd_a_C"/>
</dbReference>
<evidence type="ECO:0000313" key="19">
    <source>
        <dbReference type="Proteomes" id="UP000263928"/>
    </source>
</evidence>
<evidence type="ECO:0000313" key="18">
    <source>
        <dbReference type="EMBL" id="SYZ33752.1"/>
    </source>
</evidence>
<protein>
    <recommendedName>
        <fullName evidence="3">proton-translocating NAD(P)(+) transhydrogenase</fullName>
        <ecNumber evidence="3">7.1.1.1</ecNumber>
    </recommendedName>
</protein>
<dbReference type="InterPro" id="IPR026255">
    <property type="entry name" value="NADP_transhyd_a"/>
</dbReference>
<evidence type="ECO:0000256" key="4">
    <source>
        <dbReference type="ARBA" id="ARBA00022475"/>
    </source>
</evidence>
<dbReference type="InterPro" id="IPR036291">
    <property type="entry name" value="NAD(P)-bd_dom_sf"/>
</dbReference>
<feature type="transmembrane region" description="Helical" evidence="15">
    <location>
        <begin position="432"/>
        <end position="451"/>
    </location>
</feature>
<comment type="catalytic activity">
    <reaction evidence="13">
        <text>NAD(+) + NADPH + H(+)(in) = NADH + NADP(+) + H(+)(out)</text>
        <dbReference type="Rhea" id="RHEA:47992"/>
        <dbReference type="ChEBI" id="CHEBI:15378"/>
        <dbReference type="ChEBI" id="CHEBI:57540"/>
        <dbReference type="ChEBI" id="CHEBI:57783"/>
        <dbReference type="ChEBI" id="CHEBI:57945"/>
        <dbReference type="ChEBI" id="CHEBI:58349"/>
        <dbReference type="EC" id="7.1.1.1"/>
    </reaction>
</comment>
<dbReference type="GO" id="GO:0016491">
    <property type="term" value="F:oxidoreductase activity"/>
    <property type="evidence" value="ECO:0007669"/>
    <property type="project" value="UniProtKB-KW"/>
</dbReference>
<dbReference type="GO" id="GO:0005886">
    <property type="term" value="C:plasma membrane"/>
    <property type="evidence" value="ECO:0007669"/>
    <property type="project" value="UniProtKB-SubCell"/>
</dbReference>
<dbReference type="NCBIfam" id="TIGR00561">
    <property type="entry name" value="pntA"/>
    <property type="match status" value="1"/>
</dbReference>
<dbReference type="SMART" id="SM01002">
    <property type="entry name" value="AlaDh_PNT_C"/>
    <property type="match status" value="1"/>
</dbReference>
<keyword evidence="12 15" id="KW-0472">Membrane</keyword>
<dbReference type="PANTHER" id="PTHR10160:SF19">
    <property type="entry name" value="PROTON-TRANSLOCATING NAD(P)(+) TRANSHYDROGENASE"/>
    <property type="match status" value="1"/>
</dbReference>
<comment type="subcellular location">
    <subcellularLocation>
        <location evidence="2">Cell inner membrane</location>
        <topology evidence="2">Multi-pass membrane protein</topology>
    </subcellularLocation>
</comment>
<sequence length="521" mass="54867">MVRAMRIGIPRESLPGEQRVAATPKTVPQLIKLGYSVVVEQGAGERASYLDDEYEAAGAGLVDTETVWASDVVMAVNEPSVEELGMMRPGATLITFLHPRANPDLVEALQKAGVTGLSMDMVPRISRAQAMDALSSTASIAGYRAVVESAYAYGKTFAGQVTAAGKTAPAKVLVVGTGVAGLAAVGAAKSMGAEVFATDVRPETAEQVESMGGTFLHVRAAADDQGVSADGYAKETSEDYNKRAAELYAEQCEKVDIIILTAAIPGKPSPKLITADMVASMKSGSVIVDMAALGGGNCVLTRPGEEYTTDNGIHIIGYTDMASRLPAQASQMYAMNMVNLARLATPGKDGLLVIDFDDEVLRNMTVTRDGEITFPPPPIQVSAAPAASAGQAGPEPEPEKPKKERPWWFLLLVVGLLSVVLIALLTFAPGSFVSLFGTFALACVVGYYVVWNVSHALHTPLMSVTNAISGIIIVGALMQLPKDNMAITIIAALGVLVASINIFGGFSVTRRMLNMFRKGDR</sequence>
<keyword evidence="8" id="KW-0521">NADP</keyword>
<dbReference type="CDD" id="cd05304">
    <property type="entry name" value="Rubrum_tdh"/>
    <property type="match status" value="1"/>
</dbReference>
<name>A0A383S862_9ACTN</name>
<keyword evidence="6 15" id="KW-0812">Transmembrane</keyword>
<reference evidence="19" key="1">
    <citation type="submission" date="2018-08" db="EMBL/GenBank/DDBJ databases">
        <authorList>
            <person name="Hornung B."/>
        </authorList>
    </citation>
    <scope>NUCLEOTIDE SEQUENCE [LARGE SCALE GENOMIC DNA]</scope>
</reference>
<keyword evidence="19" id="KW-1185">Reference proteome</keyword>
<evidence type="ECO:0000256" key="14">
    <source>
        <dbReference type="SAM" id="MobiDB-lite"/>
    </source>
</evidence>
<dbReference type="InterPro" id="IPR007886">
    <property type="entry name" value="AlaDH/PNT_N"/>
</dbReference>
<evidence type="ECO:0000259" key="16">
    <source>
        <dbReference type="SMART" id="SM01002"/>
    </source>
</evidence>
<dbReference type="GO" id="GO:0006740">
    <property type="term" value="P:NADPH regeneration"/>
    <property type="evidence" value="ECO:0007669"/>
    <property type="project" value="TreeGrafter"/>
</dbReference>
<evidence type="ECO:0000256" key="7">
    <source>
        <dbReference type="ARBA" id="ARBA00022741"/>
    </source>
</evidence>